<evidence type="ECO:0000313" key="2">
    <source>
        <dbReference type="Proteomes" id="UP000566819"/>
    </source>
</evidence>
<dbReference type="Proteomes" id="UP000566819">
    <property type="component" value="Unassembled WGS sequence"/>
</dbReference>
<dbReference type="OrthoDB" id="2564527at2759"/>
<accession>A0A8H4RIE7</accession>
<proteinExistence type="predicted"/>
<keyword evidence="2" id="KW-1185">Reference proteome</keyword>
<dbReference type="Gene3D" id="3.90.245.10">
    <property type="entry name" value="Ribonucleoside hydrolase-like"/>
    <property type="match status" value="1"/>
</dbReference>
<dbReference type="GO" id="GO:0016799">
    <property type="term" value="F:hydrolase activity, hydrolyzing N-glycosyl compounds"/>
    <property type="evidence" value="ECO:0007669"/>
    <property type="project" value="InterPro"/>
</dbReference>
<name>A0A8H4RIE7_9HELO</name>
<organism evidence="1 2">
    <name type="scientific">Cudoniella acicularis</name>
    <dbReference type="NCBI Taxonomy" id="354080"/>
    <lineage>
        <taxon>Eukaryota</taxon>
        <taxon>Fungi</taxon>
        <taxon>Dikarya</taxon>
        <taxon>Ascomycota</taxon>
        <taxon>Pezizomycotina</taxon>
        <taxon>Leotiomycetes</taxon>
        <taxon>Helotiales</taxon>
        <taxon>Tricladiaceae</taxon>
        <taxon>Cudoniella</taxon>
    </lineage>
</organism>
<protein>
    <submittedName>
        <fullName evidence="1">Uncharacterized protein</fullName>
    </submittedName>
</protein>
<dbReference type="AlphaFoldDB" id="A0A8H4RIE7"/>
<comment type="caution">
    <text evidence="1">The sequence shown here is derived from an EMBL/GenBank/DDBJ whole genome shotgun (WGS) entry which is preliminary data.</text>
</comment>
<gene>
    <name evidence="1" type="ORF">G7Y89_g8593</name>
</gene>
<evidence type="ECO:0000313" key="1">
    <source>
        <dbReference type="EMBL" id="KAF4629553.1"/>
    </source>
</evidence>
<reference evidence="1 2" key="1">
    <citation type="submission" date="2020-03" db="EMBL/GenBank/DDBJ databases">
        <title>Draft Genome Sequence of Cudoniella acicularis.</title>
        <authorList>
            <person name="Buettner E."/>
            <person name="Kellner H."/>
        </authorList>
    </citation>
    <scope>NUCLEOTIDE SEQUENCE [LARGE SCALE GENOMIC DNA]</scope>
    <source>
        <strain evidence="1 2">DSM 108380</strain>
    </source>
</reference>
<sequence>MFVNKRGKTHTYARTGEAKWVKITYLEDQIRLSKYSGELYTRNGEAKRVKVTYLEGQIRLSEYSGKLNSKAKGFSIPSGLTTLEQEVYKIFLGLPVASKANNGKAPGVIVITDLAKDYDDLVAIVILKELYRLRFVYLEAFIVNLELSRKRAIYRRVALDSLGLQDVLISISTKASGYSIFAEDIPIPRDDAANNTFDWPATEKFHLRLENKPSNIYTKVAVYVTNILLSEKGIPLPEDGTLLPDPSKDLDSNENFDPNKYEIIPYLTKGLIYNTLASLITGGDNLVAILGVLNTEKRIAFVISTILKGDGSIIAFPLASWLIRSDLGPL</sequence>
<dbReference type="InterPro" id="IPR036452">
    <property type="entry name" value="Ribo_hydro-like"/>
</dbReference>
<dbReference type="EMBL" id="JAAMPI010000660">
    <property type="protein sequence ID" value="KAF4629553.1"/>
    <property type="molecule type" value="Genomic_DNA"/>
</dbReference>